<name>A0A4R7HVY2_9ACTN</name>
<organism evidence="1 2">
    <name type="scientific">Ilumatobacter fluminis</name>
    <dbReference type="NCBI Taxonomy" id="467091"/>
    <lineage>
        <taxon>Bacteria</taxon>
        <taxon>Bacillati</taxon>
        <taxon>Actinomycetota</taxon>
        <taxon>Acidimicrobiia</taxon>
        <taxon>Acidimicrobiales</taxon>
        <taxon>Ilumatobacteraceae</taxon>
        <taxon>Ilumatobacter</taxon>
    </lineage>
</organism>
<sequence>MTDTALPTMTPLVVPSAQFWTITPFTMTVPETWTAKQTVDHLVYATSPDGGSTIAVRWQRVPAGLGLLASADVHVANIRRADGDAKLIEAKPGKLNGVKSLMRVTEFSTSERPVAQLYIALHGPKFGDDQPVELFELVAHLPQGDRAAFREALAICASFQFSLQRSEEA</sequence>
<comment type="caution">
    <text evidence="1">The sequence shown here is derived from an EMBL/GenBank/DDBJ whole genome shotgun (WGS) entry which is preliminary data.</text>
</comment>
<dbReference type="AlphaFoldDB" id="A0A4R7HVY2"/>
<dbReference type="Proteomes" id="UP000294558">
    <property type="component" value="Unassembled WGS sequence"/>
</dbReference>
<evidence type="ECO:0000313" key="2">
    <source>
        <dbReference type="Proteomes" id="UP000294558"/>
    </source>
</evidence>
<evidence type="ECO:0000313" key="1">
    <source>
        <dbReference type="EMBL" id="TDT14674.1"/>
    </source>
</evidence>
<proteinExistence type="predicted"/>
<dbReference type="Gene3D" id="3.40.1000.10">
    <property type="entry name" value="Mog1/PsbP, alpha/beta/alpha sandwich"/>
    <property type="match status" value="1"/>
</dbReference>
<dbReference type="EMBL" id="SOAU01000001">
    <property type="protein sequence ID" value="TDT14674.1"/>
    <property type="molecule type" value="Genomic_DNA"/>
</dbReference>
<accession>A0A4R7HVY2</accession>
<dbReference type="RefSeq" id="WP_133867202.1">
    <property type="nucleotide sequence ID" value="NZ_SOAU01000001.1"/>
</dbReference>
<reference evidence="1 2" key="1">
    <citation type="submission" date="2019-03" db="EMBL/GenBank/DDBJ databases">
        <title>Sequencing the genomes of 1000 actinobacteria strains.</title>
        <authorList>
            <person name="Klenk H.-P."/>
        </authorList>
    </citation>
    <scope>NUCLEOTIDE SEQUENCE [LARGE SCALE GENOMIC DNA]</scope>
    <source>
        <strain evidence="1 2">DSM 18936</strain>
    </source>
</reference>
<gene>
    <name evidence="1" type="ORF">BDK89_0229</name>
</gene>
<keyword evidence="2" id="KW-1185">Reference proteome</keyword>
<protein>
    <submittedName>
        <fullName evidence="1">Uncharacterized protein</fullName>
    </submittedName>
</protein>